<dbReference type="RefSeq" id="WP_069574436.1">
    <property type="nucleotide sequence ID" value="NZ_RKRG01000002.1"/>
</dbReference>
<evidence type="ECO:0000313" key="2">
    <source>
        <dbReference type="Proteomes" id="UP000271783"/>
    </source>
</evidence>
<evidence type="ECO:0000313" key="1">
    <source>
        <dbReference type="EMBL" id="RPF51484.1"/>
    </source>
</evidence>
<dbReference type="EMBL" id="RKRG01000002">
    <property type="protein sequence ID" value="RPF51484.1"/>
    <property type="molecule type" value="Genomic_DNA"/>
</dbReference>
<accession>A0A3N5B2C6</accession>
<keyword evidence="2" id="KW-1185">Reference proteome</keyword>
<gene>
    <name evidence="1" type="ORF">EDC42_0811</name>
</gene>
<comment type="caution">
    <text evidence="1">The sequence shown here is derived from an EMBL/GenBank/DDBJ whole genome shotgun (WGS) entry which is preliminary data.</text>
</comment>
<organism evidence="1 2">
    <name type="scientific">Methanobrevibacter gottschalkii DSM 11977</name>
    <dbReference type="NCBI Taxonomy" id="1122229"/>
    <lineage>
        <taxon>Archaea</taxon>
        <taxon>Methanobacteriati</taxon>
        <taxon>Methanobacteriota</taxon>
        <taxon>Methanomada group</taxon>
        <taxon>Methanobacteria</taxon>
        <taxon>Methanobacteriales</taxon>
        <taxon>Methanobacteriaceae</taxon>
        <taxon>Methanobrevibacter</taxon>
    </lineage>
</organism>
<dbReference type="Proteomes" id="UP000271783">
    <property type="component" value="Unassembled WGS sequence"/>
</dbReference>
<sequence>MTNIEINAETKNKLEAIGKILSPYLDIGYDDFDEIIGILINNFNNHKLKAEYDEKENIIKIGYENSKIYSIPILIFELKKGCYEKIGIWMQKNNFIPEINTDVTEYIKKCEDTFL</sequence>
<protein>
    <submittedName>
        <fullName evidence="1">Uncharacterized protein</fullName>
    </submittedName>
</protein>
<reference evidence="1 2" key="1">
    <citation type="submission" date="2018-11" db="EMBL/GenBank/DDBJ databases">
        <title>Genomic Encyclopedia of Type Strains, Phase IV (KMG-IV): sequencing the most valuable type-strain genomes for metagenomic binning, comparative biology and taxonomic classification.</title>
        <authorList>
            <person name="Goeker M."/>
        </authorList>
    </citation>
    <scope>NUCLEOTIDE SEQUENCE [LARGE SCALE GENOMIC DNA]</scope>
    <source>
        <strain evidence="1 2">DSM 11977</strain>
    </source>
</reference>
<proteinExistence type="predicted"/>
<name>A0A3N5B2C6_9EURY</name>
<dbReference type="AlphaFoldDB" id="A0A3N5B2C6"/>